<dbReference type="PROSITE" id="PS00137">
    <property type="entry name" value="SUBTILASE_HIS"/>
    <property type="match status" value="1"/>
</dbReference>
<dbReference type="PROSITE" id="PS00136">
    <property type="entry name" value="SUBTILASE_ASP"/>
    <property type="match status" value="1"/>
</dbReference>
<protein>
    <submittedName>
        <fullName evidence="8">Peptidase S8/S53 domain-containing protein</fullName>
    </submittedName>
</protein>
<dbReference type="PRINTS" id="PR00723">
    <property type="entry name" value="SUBTILISIN"/>
</dbReference>
<dbReference type="InterPro" id="IPR023827">
    <property type="entry name" value="Peptidase_S8_Asp-AS"/>
</dbReference>
<dbReference type="OrthoDB" id="206201at2759"/>
<evidence type="ECO:0000313" key="9">
    <source>
        <dbReference type="Proteomes" id="UP000271241"/>
    </source>
</evidence>
<dbReference type="InterPro" id="IPR034193">
    <property type="entry name" value="PCSK9_ProteinaseK-like"/>
</dbReference>
<dbReference type="InterPro" id="IPR022398">
    <property type="entry name" value="Peptidase_S8_His-AS"/>
</dbReference>
<evidence type="ECO:0000313" key="8">
    <source>
        <dbReference type="EMBL" id="RKP09144.1"/>
    </source>
</evidence>
<evidence type="ECO:0000259" key="7">
    <source>
        <dbReference type="Pfam" id="PF00082"/>
    </source>
</evidence>
<dbReference type="InterPro" id="IPR023828">
    <property type="entry name" value="Peptidase_S8_Ser-AS"/>
</dbReference>
<evidence type="ECO:0000256" key="6">
    <source>
        <dbReference type="RuleBase" id="RU003355"/>
    </source>
</evidence>
<dbReference type="GO" id="GO:0006508">
    <property type="term" value="P:proteolysis"/>
    <property type="evidence" value="ECO:0007669"/>
    <property type="project" value="UniProtKB-KW"/>
</dbReference>
<dbReference type="InterPro" id="IPR036852">
    <property type="entry name" value="Peptidase_S8/S53_dom_sf"/>
</dbReference>
<dbReference type="Proteomes" id="UP000271241">
    <property type="component" value="Unassembled WGS sequence"/>
</dbReference>
<name>A0A4P9XSM1_9FUNG</name>
<gene>
    <name evidence="8" type="ORF">THASP1DRAFT_3087</name>
</gene>
<evidence type="ECO:0000256" key="5">
    <source>
        <dbReference type="PROSITE-ProRule" id="PRU01240"/>
    </source>
</evidence>
<dbReference type="PANTHER" id="PTHR43806:SF11">
    <property type="entry name" value="CEREVISIN-RELATED"/>
    <property type="match status" value="1"/>
</dbReference>
<evidence type="ECO:0000256" key="2">
    <source>
        <dbReference type="ARBA" id="ARBA00022670"/>
    </source>
</evidence>
<feature type="domain" description="Peptidase S8/S53" evidence="7">
    <location>
        <begin position="68"/>
        <end position="285"/>
    </location>
</feature>
<dbReference type="Gene3D" id="3.40.50.200">
    <property type="entry name" value="Peptidase S8/S53 domain"/>
    <property type="match status" value="1"/>
</dbReference>
<dbReference type="EMBL" id="KZ992538">
    <property type="protein sequence ID" value="RKP09144.1"/>
    <property type="molecule type" value="Genomic_DNA"/>
</dbReference>
<feature type="active site" description="Charge relay system" evidence="5">
    <location>
        <position position="77"/>
    </location>
</feature>
<accession>A0A4P9XSM1</accession>
<keyword evidence="3 5" id="KW-0378">Hydrolase</keyword>
<dbReference type="AlphaFoldDB" id="A0A4P9XSM1"/>
<dbReference type="Pfam" id="PF00082">
    <property type="entry name" value="Peptidase_S8"/>
    <property type="match status" value="1"/>
</dbReference>
<comment type="similarity">
    <text evidence="1 5 6">Belongs to the peptidase S8 family.</text>
</comment>
<keyword evidence="4 5" id="KW-0720">Serine protease</keyword>
<proteinExistence type="inferred from homology"/>
<dbReference type="SUPFAM" id="SSF52743">
    <property type="entry name" value="Subtilisin-like"/>
    <property type="match status" value="1"/>
</dbReference>
<dbReference type="CDD" id="cd04077">
    <property type="entry name" value="Peptidases_S8_PCSK9_ProteinaseK_like"/>
    <property type="match status" value="1"/>
</dbReference>
<dbReference type="InterPro" id="IPR000209">
    <property type="entry name" value="Peptidase_S8/S53_dom"/>
</dbReference>
<feature type="non-terminal residue" evidence="8">
    <location>
        <position position="286"/>
    </location>
</feature>
<keyword evidence="9" id="KW-1185">Reference proteome</keyword>
<evidence type="ECO:0000256" key="1">
    <source>
        <dbReference type="ARBA" id="ARBA00011073"/>
    </source>
</evidence>
<dbReference type="InterPro" id="IPR015500">
    <property type="entry name" value="Peptidase_S8_subtilisin-rel"/>
</dbReference>
<dbReference type="PROSITE" id="PS00138">
    <property type="entry name" value="SUBTILASE_SER"/>
    <property type="match status" value="1"/>
</dbReference>
<dbReference type="InterPro" id="IPR050131">
    <property type="entry name" value="Peptidase_S8_subtilisin-like"/>
</dbReference>
<feature type="active site" description="Charge relay system" evidence="5">
    <location>
        <position position="271"/>
    </location>
</feature>
<dbReference type="PROSITE" id="PS51892">
    <property type="entry name" value="SUBTILASE"/>
    <property type="match status" value="1"/>
</dbReference>
<sequence length="286" mass="30226">SGRVSDQTIHELSRRGLVAYVEQDKPVRLDAAIPTALVQEKPPSWGLDRIDQDKLPLNDKYIYPKSAGEGVDVYVLDTGVDVKNAEFDGRAHWGAVFGPGASDGQVDDAGHGTFVAGVIAGKEYGVAKKAKIISVKVYRKKGDQTTEQVLQGIKWVLKQYQASGNKKALLNMSSGAPYNKVLNDAVEELTRAGLIVVTSAGNSGEQNVPFDSCRHSPSSASSVISVGATDRDDKVATFSNTGRCVTLFAPGVDVRSIGPQPGTAMTNAGTSFATPYVSGVVALMLA</sequence>
<organism evidence="8 9">
    <name type="scientific">Thamnocephalis sphaerospora</name>
    <dbReference type="NCBI Taxonomy" id="78915"/>
    <lineage>
        <taxon>Eukaryota</taxon>
        <taxon>Fungi</taxon>
        <taxon>Fungi incertae sedis</taxon>
        <taxon>Zoopagomycota</taxon>
        <taxon>Zoopagomycotina</taxon>
        <taxon>Zoopagomycetes</taxon>
        <taxon>Zoopagales</taxon>
        <taxon>Sigmoideomycetaceae</taxon>
        <taxon>Thamnocephalis</taxon>
    </lineage>
</organism>
<dbReference type="STRING" id="78915.A0A4P9XSM1"/>
<feature type="active site" description="Charge relay system" evidence="5">
    <location>
        <position position="111"/>
    </location>
</feature>
<evidence type="ECO:0000256" key="4">
    <source>
        <dbReference type="ARBA" id="ARBA00022825"/>
    </source>
</evidence>
<dbReference type="PANTHER" id="PTHR43806">
    <property type="entry name" value="PEPTIDASE S8"/>
    <property type="match status" value="1"/>
</dbReference>
<keyword evidence="2 5" id="KW-0645">Protease</keyword>
<feature type="non-terminal residue" evidence="8">
    <location>
        <position position="1"/>
    </location>
</feature>
<dbReference type="FunFam" id="3.40.50.200:FF:000016">
    <property type="entry name" value="Proprotein convertase subtilisin/kexin type 9"/>
    <property type="match status" value="1"/>
</dbReference>
<dbReference type="GO" id="GO:0005615">
    <property type="term" value="C:extracellular space"/>
    <property type="evidence" value="ECO:0007669"/>
    <property type="project" value="TreeGrafter"/>
</dbReference>
<evidence type="ECO:0000256" key="3">
    <source>
        <dbReference type="ARBA" id="ARBA00022801"/>
    </source>
</evidence>
<reference evidence="9" key="1">
    <citation type="journal article" date="2018" name="Nat. Microbiol.">
        <title>Leveraging single-cell genomics to expand the fungal tree of life.</title>
        <authorList>
            <person name="Ahrendt S.R."/>
            <person name="Quandt C.A."/>
            <person name="Ciobanu D."/>
            <person name="Clum A."/>
            <person name="Salamov A."/>
            <person name="Andreopoulos B."/>
            <person name="Cheng J.F."/>
            <person name="Woyke T."/>
            <person name="Pelin A."/>
            <person name="Henrissat B."/>
            <person name="Reynolds N.K."/>
            <person name="Benny G.L."/>
            <person name="Smith M.E."/>
            <person name="James T.Y."/>
            <person name="Grigoriev I.V."/>
        </authorList>
    </citation>
    <scope>NUCLEOTIDE SEQUENCE [LARGE SCALE GENOMIC DNA]</scope>
    <source>
        <strain evidence="9">RSA 1356</strain>
    </source>
</reference>
<dbReference type="GO" id="GO:0004252">
    <property type="term" value="F:serine-type endopeptidase activity"/>
    <property type="evidence" value="ECO:0007669"/>
    <property type="project" value="UniProtKB-UniRule"/>
</dbReference>